<keyword evidence="3" id="KW-0731">Sigma factor</keyword>
<keyword evidence="5" id="KW-0804">Transcription</keyword>
<evidence type="ECO:0000259" key="6">
    <source>
        <dbReference type="Pfam" id="PF04542"/>
    </source>
</evidence>
<dbReference type="SUPFAM" id="SSF88659">
    <property type="entry name" value="Sigma3 and sigma4 domains of RNA polymerase sigma factors"/>
    <property type="match status" value="1"/>
</dbReference>
<comment type="caution">
    <text evidence="8">The sequence shown here is derived from an EMBL/GenBank/DDBJ whole genome shotgun (WGS) entry which is preliminary data.</text>
</comment>
<dbReference type="PANTHER" id="PTHR43133">
    <property type="entry name" value="RNA POLYMERASE ECF-TYPE SIGMA FACTO"/>
    <property type="match status" value="1"/>
</dbReference>
<proteinExistence type="inferred from homology"/>
<dbReference type="RefSeq" id="WP_161813992.1">
    <property type="nucleotide sequence ID" value="NZ_BLJN01000004.1"/>
</dbReference>
<protein>
    <recommendedName>
        <fullName evidence="10">RNA polymerase sigma factor</fullName>
    </recommendedName>
</protein>
<dbReference type="PANTHER" id="PTHR43133:SF8">
    <property type="entry name" value="RNA POLYMERASE SIGMA FACTOR HI_1459-RELATED"/>
    <property type="match status" value="1"/>
</dbReference>
<dbReference type="GO" id="GO:0006352">
    <property type="term" value="P:DNA-templated transcription initiation"/>
    <property type="evidence" value="ECO:0007669"/>
    <property type="project" value="InterPro"/>
</dbReference>
<dbReference type="Proteomes" id="UP000445000">
    <property type="component" value="Unassembled WGS sequence"/>
</dbReference>
<dbReference type="InterPro" id="IPR007627">
    <property type="entry name" value="RNA_pol_sigma70_r2"/>
</dbReference>
<feature type="domain" description="RNA polymerase sigma-70 region 2" evidence="6">
    <location>
        <begin position="25"/>
        <end position="91"/>
    </location>
</feature>
<dbReference type="Gene3D" id="1.10.1740.10">
    <property type="match status" value="1"/>
</dbReference>
<dbReference type="InterPro" id="IPR039425">
    <property type="entry name" value="RNA_pol_sigma-70-like"/>
</dbReference>
<reference evidence="9" key="1">
    <citation type="submission" date="2020-01" db="EMBL/GenBank/DDBJ databases">
        <title>'Steroidobacter agaridevorans' sp. nov., agar-degrading bacteria isolated from rhizosphere soils.</title>
        <authorList>
            <person name="Ikenaga M."/>
            <person name="Kataoka M."/>
            <person name="Murouchi A."/>
            <person name="Katsuragi S."/>
            <person name="Sakai M."/>
        </authorList>
    </citation>
    <scope>NUCLEOTIDE SEQUENCE [LARGE SCALE GENOMIC DNA]</scope>
    <source>
        <strain evidence="9">YU21-B</strain>
    </source>
</reference>
<dbReference type="Pfam" id="PF08281">
    <property type="entry name" value="Sigma70_r4_2"/>
    <property type="match status" value="1"/>
</dbReference>
<dbReference type="Pfam" id="PF04542">
    <property type="entry name" value="Sigma70_r2"/>
    <property type="match status" value="1"/>
</dbReference>
<dbReference type="InterPro" id="IPR014284">
    <property type="entry name" value="RNA_pol_sigma-70_dom"/>
</dbReference>
<evidence type="ECO:0000256" key="2">
    <source>
        <dbReference type="ARBA" id="ARBA00023015"/>
    </source>
</evidence>
<dbReference type="InterPro" id="IPR013325">
    <property type="entry name" value="RNA_pol_sigma_r2"/>
</dbReference>
<organism evidence="8 9">
    <name type="scientific">Steroidobacter agaridevorans</name>
    <dbReference type="NCBI Taxonomy" id="2695856"/>
    <lineage>
        <taxon>Bacteria</taxon>
        <taxon>Pseudomonadati</taxon>
        <taxon>Pseudomonadota</taxon>
        <taxon>Gammaproteobacteria</taxon>
        <taxon>Steroidobacterales</taxon>
        <taxon>Steroidobacteraceae</taxon>
        <taxon>Steroidobacter</taxon>
    </lineage>
</organism>
<dbReference type="InterPro" id="IPR036388">
    <property type="entry name" value="WH-like_DNA-bd_sf"/>
</dbReference>
<evidence type="ECO:0000256" key="5">
    <source>
        <dbReference type="ARBA" id="ARBA00023163"/>
    </source>
</evidence>
<dbReference type="SUPFAM" id="SSF88946">
    <property type="entry name" value="Sigma2 domain of RNA polymerase sigma factors"/>
    <property type="match status" value="1"/>
</dbReference>
<evidence type="ECO:0008006" key="10">
    <source>
        <dbReference type="Google" id="ProtNLM"/>
    </source>
</evidence>
<dbReference type="InterPro" id="IPR013324">
    <property type="entry name" value="RNA_pol_sigma_r3/r4-like"/>
</dbReference>
<dbReference type="CDD" id="cd06171">
    <property type="entry name" value="Sigma70_r4"/>
    <property type="match status" value="1"/>
</dbReference>
<evidence type="ECO:0000256" key="1">
    <source>
        <dbReference type="ARBA" id="ARBA00010641"/>
    </source>
</evidence>
<keyword evidence="4" id="KW-0238">DNA-binding</keyword>
<dbReference type="NCBIfam" id="TIGR02937">
    <property type="entry name" value="sigma70-ECF"/>
    <property type="match status" value="1"/>
</dbReference>
<accession>A0A829YGK0</accession>
<dbReference type="InterPro" id="IPR013249">
    <property type="entry name" value="RNA_pol_sigma70_r4_t2"/>
</dbReference>
<evidence type="ECO:0000313" key="9">
    <source>
        <dbReference type="Proteomes" id="UP000445000"/>
    </source>
</evidence>
<dbReference type="GO" id="GO:0016987">
    <property type="term" value="F:sigma factor activity"/>
    <property type="evidence" value="ECO:0007669"/>
    <property type="project" value="UniProtKB-KW"/>
</dbReference>
<sequence length="189" mass="21761">MNNSFFEPVDGAVEGRTQSQRLVQLVDMHRAALLKYVNRILNCAEDAEDVVQETCVRLMRVRDLWRGEREVRAFLFKIATNLARDELRRRRTRCHGMHLPHDSLDLVGDEQQPEELVDRCIALEVISSALSSLPPRYRQVFSLHVDEEMSYRAIARQLGISTKTVERDMSGAQELCQDRLLKARRAVAA</sequence>
<dbReference type="AlphaFoldDB" id="A0A829YGK0"/>
<keyword evidence="9" id="KW-1185">Reference proteome</keyword>
<evidence type="ECO:0000256" key="4">
    <source>
        <dbReference type="ARBA" id="ARBA00023125"/>
    </source>
</evidence>
<dbReference type="GO" id="GO:0003677">
    <property type="term" value="F:DNA binding"/>
    <property type="evidence" value="ECO:0007669"/>
    <property type="project" value="UniProtKB-KW"/>
</dbReference>
<dbReference type="EMBL" id="BLJN01000004">
    <property type="protein sequence ID" value="GFE82340.1"/>
    <property type="molecule type" value="Genomic_DNA"/>
</dbReference>
<gene>
    <name evidence="8" type="ORF">GCM10011487_43400</name>
</gene>
<feature type="domain" description="RNA polymerase sigma factor 70 region 4 type 2" evidence="7">
    <location>
        <begin position="124"/>
        <end position="169"/>
    </location>
</feature>
<keyword evidence="2" id="KW-0805">Transcription regulation</keyword>
<evidence type="ECO:0000313" key="8">
    <source>
        <dbReference type="EMBL" id="GFE82340.1"/>
    </source>
</evidence>
<comment type="similarity">
    <text evidence="1">Belongs to the sigma-70 factor family. ECF subfamily.</text>
</comment>
<evidence type="ECO:0000259" key="7">
    <source>
        <dbReference type="Pfam" id="PF08281"/>
    </source>
</evidence>
<name>A0A829YGK0_9GAMM</name>
<dbReference type="Gene3D" id="1.10.10.10">
    <property type="entry name" value="Winged helix-like DNA-binding domain superfamily/Winged helix DNA-binding domain"/>
    <property type="match status" value="1"/>
</dbReference>
<evidence type="ECO:0000256" key="3">
    <source>
        <dbReference type="ARBA" id="ARBA00023082"/>
    </source>
</evidence>